<comment type="function">
    <text evidence="1">Hydrolyzes diadenosine 5',5'''-P1,P4-tetraphosphate to yield ADP.</text>
</comment>
<evidence type="ECO:0000256" key="1">
    <source>
        <dbReference type="ARBA" id="ARBA00003413"/>
    </source>
</evidence>
<evidence type="ECO:0000256" key="2">
    <source>
        <dbReference type="ARBA" id="ARBA00005419"/>
    </source>
</evidence>
<evidence type="ECO:0000256" key="3">
    <source>
        <dbReference type="ARBA" id="ARBA00012506"/>
    </source>
</evidence>
<evidence type="ECO:0000256" key="4">
    <source>
        <dbReference type="ARBA" id="ARBA00022801"/>
    </source>
</evidence>
<name>A0A378TWN0_NEIEL</name>
<comment type="similarity">
    <text evidence="2">Belongs to the Ap4A hydrolase family.</text>
</comment>
<dbReference type="NCBIfam" id="NF001204">
    <property type="entry name" value="PRK00166.1"/>
    <property type="match status" value="1"/>
</dbReference>
<accession>A0A378TWN0</accession>
<dbReference type="EC" id="3.6.1.41" evidence="3"/>
<dbReference type="PANTHER" id="PTHR40942">
    <property type="match status" value="1"/>
</dbReference>
<evidence type="ECO:0000256" key="7">
    <source>
        <dbReference type="ARBA" id="ARBA00033210"/>
    </source>
</evidence>
<dbReference type="InterPro" id="IPR004843">
    <property type="entry name" value="Calcineurin-like_PHP"/>
</dbReference>
<dbReference type="Gene3D" id="3.60.21.10">
    <property type="match status" value="1"/>
</dbReference>
<proteinExistence type="inferred from homology"/>
<dbReference type="InterPro" id="IPR004617">
    <property type="entry name" value="ApaH"/>
</dbReference>
<comment type="catalytic activity">
    <reaction evidence="8">
        <text>P(1),P(4)-bis(5'-adenosyl) tetraphosphate + H2O = 2 ADP + 2 H(+)</text>
        <dbReference type="Rhea" id="RHEA:24252"/>
        <dbReference type="ChEBI" id="CHEBI:15377"/>
        <dbReference type="ChEBI" id="CHEBI:15378"/>
        <dbReference type="ChEBI" id="CHEBI:58141"/>
        <dbReference type="ChEBI" id="CHEBI:456216"/>
        <dbReference type="EC" id="3.6.1.41"/>
    </reaction>
</comment>
<dbReference type="Proteomes" id="UP000254927">
    <property type="component" value="Unassembled WGS sequence"/>
</dbReference>
<dbReference type="RefSeq" id="WP_074895942.1">
    <property type="nucleotide sequence ID" value="NZ_CP031252.1"/>
</dbReference>
<protein>
    <recommendedName>
        <fullName evidence="3">bis(5'-nucleosyl)-tetraphosphatase (symmetrical)</fullName>
        <ecNumber evidence="3">3.6.1.41</ecNumber>
    </recommendedName>
    <alternativeName>
        <fullName evidence="6">Ap4A hydrolase</fullName>
    </alternativeName>
    <alternativeName>
        <fullName evidence="5">Diadenosine 5',5'''-P1,P4-tetraphosphate pyrophosphohydrolase</fullName>
    </alternativeName>
    <alternativeName>
        <fullName evidence="7">Diadenosine tetraphosphatase</fullName>
    </alternativeName>
</protein>
<feature type="domain" description="Calcineurin-like phosphoesterase" evidence="9">
    <location>
        <begin position="5"/>
        <end position="137"/>
    </location>
</feature>
<keyword evidence="4 10" id="KW-0378">Hydrolase</keyword>
<dbReference type="PANTHER" id="PTHR40942:SF4">
    <property type="entry name" value="CYTOCHROME C5"/>
    <property type="match status" value="1"/>
</dbReference>
<dbReference type="EMBL" id="UGQW01000002">
    <property type="protein sequence ID" value="STZ67306.1"/>
    <property type="molecule type" value="Genomic_DNA"/>
</dbReference>
<evidence type="ECO:0000313" key="10">
    <source>
        <dbReference type="EMBL" id="STZ67306.1"/>
    </source>
</evidence>
<evidence type="ECO:0000256" key="5">
    <source>
        <dbReference type="ARBA" id="ARBA00031248"/>
    </source>
</evidence>
<dbReference type="GeneID" id="93351779"/>
<reference evidence="10 11" key="1">
    <citation type="submission" date="2018-06" db="EMBL/GenBank/DDBJ databases">
        <authorList>
            <consortium name="Pathogen Informatics"/>
            <person name="Doyle S."/>
        </authorList>
    </citation>
    <scope>NUCLEOTIDE SEQUENCE [LARGE SCALE GENOMIC DNA]</scope>
    <source>
        <strain evidence="10 11">NCTC10660</strain>
    </source>
</reference>
<dbReference type="PIRSF" id="PIRSF000903">
    <property type="entry name" value="B5n-ttraPtase_sm"/>
    <property type="match status" value="1"/>
</dbReference>
<sequence>MAHYAIGDVQGCFDELEALLTKIGFNHGCDTLWLTGDIVNRGPKSLESLKFCMKHEDSVQIILGNHDLHLLAVLYGHGTMKKRDTIEPIVKHKHADKMRDWLRHQPLLVQKDSYLMVHAGLLPQWTAAQAAEFAREVEHSMRRSKHGEYFAEMYGNKPAAWSEDLRGADRLRLLVNVFTRMRALNADGSLDYDFKSTPSEMPPHLHAWFDAPNRRHLDHTIVFGHWSALGLLDSAEKKVLALDTGALWGGCLTAVNLADHSIVQEAAHGRLDW</sequence>
<evidence type="ECO:0000259" key="9">
    <source>
        <dbReference type="Pfam" id="PF00149"/>
    </source>
</evidence>
<organism evidence="10 11">
    <name type="scientific">Neisseria elongata</name>
    <dbReference type="NCBI Taxonomy" id="495"/>
    <lineage>
        <taxon>Bacteria</taxon>
        <taxon>Pseudomonadati</taxon>
        <taxon>Pseudomonadota</taxon>
        <taxon>Betaproteobacteria</taxon>
        <taxon>Neisseriales</taxon>
        <taxon>Neisseriaceae</taxon>
        <taxon>Neisseria</taxon>
    </lineage>
</organism>
<evidence type="ECO:0000256" key="8">
    <source>
        <dbReference type="ARBA" id="ARBA00049417"/>
    </source>
</evidence>
<gene>
    <name evidence="10" type="primary">apaH_1</name>
    <name evidence="10" type="ORF">NCTC10660_00780</name>
</gene>
<evidence type="ECO:0000313" key="11">
    <source>
        <dbReference type="Proteomes" id="UP000254927"/>
    </source>
</evidence>
<dbReference type="AlphaFoldDB" id="A0A378TWN0"/>
<evidence type="ECO:0000256" key="6">
    <source>
        <dbReference type="ARBA" id="ARBA00032248"/>
    </source>
</evidence>
<dbReference type="NCBIfam" id="TIGR00668">
    <property type="entry name" value="apaH"/>
    <property type="match status" value="1"/>
</dbReference>
<dbReference type="CDD" id="cd07422">
    <property type="entry name" value="MPP_ApaH"/>
    <property type="match status" value="1"/>
</dbReference>
<dbReference type="InterPro" id="IPR029052">
    <property type="entry name" value="Metallo-depent_PP-like"/>
</dbReference>
<dbReference type="Pfam" id="PF00149">
    <property type="entry name" value="Metallophos"/>
    <property type="match status" value="1"/>
</dbReference>
<dbReference type="GO" id="GO:0008803">
    <property type="term" value="F:bis(5'-nucleosyl)-tetraphosphatase (symmetrical) activity"/>
    <property type="evidence" value="ECO:0007669"/>
    <property type="project" value="UniProtKB-EC"/>
</dbReference>
<dbReference type="SUPFAM" id="SSF56300">
    <property type="entry name" value="Metallo-dependent phosphatases"/>
    <property type="match status" value="1"/>
</dbReference>